<evidence type="ECO:0000313" key="3">
    <source>
        <dbReference type="EMBL" id="SEL48867.1"/>
    </source>
</evidence>
<feature type="domain" description="Glycoside hydrolase family 65 central catalytic" evidence="1">
    <location>
        <begin position="349"/>
        <end position="544"/>
    </location>
</feature>
<dbReference type="EMBL" id="FNZN01000004">
    <property type="protein sequence ID" value="SEL48867.1"/>
    <property type="molecule type" value="Genomic_DNA"/>
</dbReference>
<protein>
    <submittedName>
        <fullName evidence="3">Trehalose and maltose hydrolase (Possible phosphorylase)</fullName>
    </submittedName>
</protein>
<dbReference type="GO" id="GO:0016757">
    <property type="term" value="F:glycosyltransferase activity"/>
    <property type="evidence" value="ECO:0007669"/>
    <property type="project" value="UniProtKB-ARBA"/>
</dbReference>
<dbReference type="SUPFAM" id="SSF48208">
    <property type="entry name" value="Six-hairpin glycosidases"/>
    <property type="match status" value="1"/>
</dbReference>
<sequence>MQPIYDNPLGFSFRIVFAKLRALNNVTNHLQPRMHSFKKQTIMKKILFIVLFISSSIISAQNDGWHISTNENSDYTGIAIANGRIGMLSSPKPLQIQHVVLNNVYDVDPNLKVSQILHGMNFGNLDIHIDGEKITEDNITNWQQTMDMKNAALTTTFDYKDKAKISCTVYALRNLQYTGYIDVSIQASKEIDVKVTGKILTPKEYQTPKNTFQILKDVETTMPILQSVAKSPFEKHLVSTSATFIWHNINSSREHERPELNHNVISDYENTLSFDYNIKKNENLEFAWTGAQCTTKDFSDPKSESERMVIFNLLNSKVVLLAQHKAQWNELWEGDIIIEGDLQSQQDVRLALYHLYAFGRGDSDLSIAPMGLSLQTPYNGHIFWDTELWMFPPLLMFNQNIARSLVNYRSDRLEPAKKRALNYGYQGAMFPWESDDTGEEATPPFALTGPFEHHITADIAIAFWNYYRVTQNKKWLTQKGYPLMKEVADFWVSRVNANNDGSYSINNVVGANEFAPNVNDNAFTNGAAITALEFAIKAAKEIGEIPNPTWQLVSEKIKILKLKDGTTKEHENYNGEIIKQADVNLLSFPLNIINDKAAILKDLKYYEPKLSKEGPAMGKSIFSVLYARQGDVTNAYRLFKESYVPNQQAPFGALSEVSTSNFSYFATGAGGMLQSVLFGFGGLDITDDGIIQKNPILPKEWKSLTIKGVGPSKKTYRIDR</sequence>
<dbReference type="InterPro" id="IPR037018">
    <property type="entry name" value="GH65_N"/>
</dbReference>
<evidence type="ECO:0000313" key="4">
    <source>
        <dbReference type="Proteomes" id="UP000198990"/>
    </source>
</evidence>
<dbReference type="Gene3D" id="2.70.98.40">
    <property type="entry name" value="Glycoside hydrolase, family 65, N-terminal domain"/>
    <property type="match status" value="1"/>
</dbReference>
<dbReference type="InterPro" id="IPR005196">
    <property type="entry name" value="Glyco_hydro_65_N"/>
</dbReference>
<reference evidence="4" key="1">
    <citation type="submission" date="2016-10" db="EMBL/GenBank/DDBJ databases">
        <authorList>
            <person name="Varghese N."/>
            <person name="Submissions S."/>
        </authorList>
    </citation>
    <scope>NUCLEOTIDE SEQUENCE [LARGE SCALE GENOMIC DNA]</scope>
    <source>
        <strain evidence="4">DSM 16471</strain>
    </source>
</reference>
<dbReference type="Proteomes" id="UP000198990">
    <property type="component" value="Unassembled WGS sequence"/>
</dbReference>
<dbReference type="STRING" id="228957.SAMN04488008_10422"/>
<dbReference type="SUPFAM" id="SSF74650">
    <property type="entry name" value="Galactose mutarotase-like"/>
    <property type="match status" value="1"/>
</dbReference>
<evidence type="ECO:0000259" key="1">
    <source>
        <dbReference type="Pfam" id="PF03632"/>
    </source>
</evidence>
<proteinExistence type="predicted"/>
<dbReference type="PANTHER" id="PTHR11051">
    <property type="entry name" value="GLYCOSYL HYDROLASE-RELATED"/>
    <property type="match status" value="1"/>
</dbReference>
<evidence type="ECO:0000259" key="2">
    <source>
        <dbReference type="Pfam" id="PF03636"/>
    </source>
</evidence>
<feature type="domain" description="Glycoside hydrolase family 65 central catalytic" evidence="1">
    <location>
        <begin position="568"/>
        <end position="642"/>
    </location>
</feature>
<dbReference type="InterPro" id="IPR008928">
    <property type="entry name" value="6-hairpin_glycosidase_sf"/>
</dbReference>
<dbReference type="InterPro" id="IPR005195">
    <property type="entry name" value="Glyco_hydro_65_M"/>
</dbReference>
<feature type="domain" description="Glycoside hydrolase family 65 N-terminal" evidence="2">
    <location>
        <begin position="76"/>
        <end position="205"/>
    </location>
</feature>
<dbReference type="Pfam" id="PF03632">
    <property type="entry name" value="Glyco_hydro_65m"/>
    <property type="match status" value="2"/>
</dbReference>
<dbReference type="GO" id="GO:0004553">
    <property type="term" value="F:hydrolase activity, hydrolyzing O-glycosyl compounds"/>
    <property type="evidence" value="ECO:0007669"/>
    <property type="project" value="TreeGrafter"/>
</dbReference>
<dbReference type="GO" id="GO:0005975">
    <property type="term" value="P:carbohydrate metabolic process"/>
    <property type="evidence" value="ECO:0007669"/>
    <property type="project" value="InterPro"/>
</dbReference>
<dbReference type="GO" id="GO:0030246">
    <property type="term" value="F:carbohydrate binding"/>
    <property type="evidence" value="ECO:0007669"/>
    <property type="project" value="InterPro"/>
</dbReference>
<gene>
    <name evidence="3" type="ORF">SAMN04488008_10422</name>
</gene>
<accession>A0A1H7QNK9</accession>
<dbReference type="PANTHER" id="PTHR11051:SF8">
    <property type="entry name" value="PROTEIN-GLUCOSYLGALACTOSYLHYDROXYLYSINE GLUCOSIDASE"/>
    <property type="match status" value="1"/>
</dbReference>
<organism evidence="3 4">
    <name type="scientific">Maribacter orientalis</name>
    <dbReference type="NCBI Taxonomy" id="228957"/>
    <lineage>
        <taxon>Bacteria</taxon>
        <taxon>Pseudomonadati</taxon>
        <taxon>Bacteroidota</taxon>
        <taxon>Flavobacteriia</taxon>
        <taxon>Flavobacteriales</taxon>
        <taxon>Flavobacteriaceae</taxon>
        <taxon>Maribacter</taxon>
    </lineage>
</organism>
<dbReference type="Pfam" id="PF03636">
    <property type="entry name" value="Glyco_hydro_65N"/>
    <property type="match status" value="1"/>
</dbReference>
<dbReference type="AlphaFoldDB" id="A0A1H7QNK9"/>
<dbReference type="InterPro" id="IPR012341">
    <property type="entry name" value="6hp_glycosidase-like_sf"/>
</dbReference>
<keyword evidence="3" id="KW-0378">Hydrolase</keyword>
<keyword evidence="4" id="KW-1185">Reference proteome</keyword>
<dbReference type="Gene3D" id="1.50.10.10">
    <property type="match status" value="1"/>
</dbReference>
<dbReference type="InterPro" id="IPR011013">
    <property type="entry name" value="Gal_mutarotase_sf_dom"/>
</dbReference>
<name>A0A1H7QNK9_9FLAO</name>